<comment type="caution">
    <text evidence="8">The sequence shown here is derived from an EMBL/GenBank/DDBJ whole genome shotgun (WGS) entry which is preliminary data.</text>
</comment>
<feature type="transmembrane region" description="Helical" evidence="7">
    <location>
        <begin position="278"/>
        <end position="300"/>
    </location>
</feature>
<dbReference type="EMBL" id="JBEFKJ010000038">
    <property type="protein sequence ID" value="KAL2037617.1"/>
    <property type="molecule type" value="Genomic_DNA"/>
</dbReference>
<dbReference type="InterPro" id="IPR014047">
    <property type="entry name" value="Chr_Tranpt_l_chain"/>
</dbReference>
<organism evidence="8 9">
    <name type="scientific">Stereocaulon virgatum</name>
    <dbReference type="NCBI Taxonomy" id="373712"/>
    <lineage>
        <taxon>Eukaryota</taxon>
        <taxon>Fungi</taxon>
        <taxon>Dikarya</taxon>
        <taxon>Ascomycota</taxon>
        <taxon>Pezizomycotina</taxon>
        <taxon>Lecanoromycetes</taxon>
        <taxon>OSLEUM clade</taxon>
        <taxon>Lecanoromycetidae</taxon>
        <taxon>Lecanorales</taxon>
        <taxon>Lecanorineae</taxon>
        <taxon>Stereocaulaceae</taxon>
        <taxon>Stereocaulon</taxon>
    </lineage>
</organism>
<name>A0ABR3ZVI3_9LECA</name>
<evidence type="ECO:0000256" key="2">
    <source>
        <dbReference type="ARBA" id="ARBA00005262"/>
    </source>
</evidence>
<evidence type="ECO:0000256" key="6">
    <source>
        <dbReference type="ARBA" id="ARBA00023136"/>
    </source>
</evidence>
<evidence type="ECO:0000256" key="4">
    <source>
        <dbReference type="ARBA" id="ARBA00022692"/>
    </source>
</evidence>
<keyword evidence="9" id="KW-1185">Reference proteome</keyword>
<feature type="transmembrane region" description="Helical" evidence="7">
    <location>
        <begin position="412"/>
        <end position="437"/>
    </location>
</feature>
<dbReference type="Proteomes" id="UP001590950">
    <property type="component" value="Unassembled WGS sequence"/>
</dbReference>
<evidence type="ECO:0000313" key="9">
    <source>
        <dbReference type="Proteomes" id="UP001590950"/>
    </source>
</evidence>
<sequence length="496" mass="53371">MQIWTRYRDVFMANWHVGFTAFGGPAVQFQTFHERFVNHLGWIDEPTYQQIFAITQALPGSASVEMLFCINTVYGGFFAGTLAVLLFALPGAIGMYGLSVGIAKVGSTLPNPVYALLSGLNAATVGIIALAAVRLSERAITDKITRFLVYLGAIMGMLYTSLWYYPVIMAGCGVTTCLWDARFFHDALGFVKAWRGKPTSTEQESGDLEHCRWVCDSGSSNLSEPLPPPPLAYSKYKNGSSEVNLSHPQPAPIPSEATVAESRSAGTQVSFSSMTWQVSTGIIAFFVVTFILTIVLHAIAKQPSRGFSLFSSFYLAGTIIFGGGPVVVPLLREYIVSPGWVSPRDFLLGVAIIQSFPGPNFNFAIYLGSLAVAGTTLPSYLGALIAFVAMYAPGMFIVVGVLGLWRILREKAWFLAILRGVNAAAVGLVFTAVYKLWEIGYLTAAVQGGSPLGNDPWLVAIMGTAFVGGAWFKMSPPVAILLGGAMGIARYGIITR</sequence>
<dbReference type="InterPro" id="IPR003370">
    <property type="entry name" value="Chromate_transpt"/>
</dbReference>
<reference evidence="8 9" key="1">
    <citation type="submission" date="2024-09" db="EMBL/GenBank/DDBJ databases">
        <title>Rethinking Asexuality: The Enigmatic Case of Functional Sexual Genes in Lepraria (Stereocaulaceae).</title>
        <authorList>
            <person name="Doellman M."/>
            <person name="Sun Y."/>
            <person name="Barcenas-Pena A."/>
            <person name="Lumbsch H.T."/>
            <person name="Grewe F."/>
        </authorList>
    </citation>
    <scope>NUCLEOTIDE SEQUENCE [LARGE SCALE GENOMIC DNA]</scope>
    <source>
        <strain evidence="8 9">Mercado 3170</strain>
    </source>
</reference>
<proteinExistence type="inferred from homology"/>
<evidence type="ECO:0000313" key="8">
    <source>
        <dbReference type="EMBL" id="KAL2037617.1"/>
    </source>
</evidence>
<gene>
    <name evidence="8" type="ORF">N7G274_009562</name>
</gene>
<dbReference type="Pfam" id="PF02417">
    <property type="entry name" value="Chromate_transp"/>
    <property type="match status" value="2"/>
</dbReference>
<feature type="transmembrane region" description="Helical" evidence="7">
    <location>
        <begin position="312"/>
        <end position="331"/>
    </location>
</feature>
<dbReference type="PANTHER" id="PTHR33567">
    <property type="entry name" value="CHROMATE ION TRANSPORTER (EUROFUNG)"/>
    <property type="match status" value="1"/>
</dbReference>
<evidence type="ECO:0000256" key="3">
    <source>
        <dbReference type="ARBA" id="ARBA00022475"/>
    </source>
</evidence>
<evidence type="ECO:0000256" key="1">
    <source>
        <dbReference type="ARBA" id="ARBA00004651"/>
    </source>
</evidence>
<feature type="transmembrane region" description="Helical" evidence="7">
    <location>
        <begin position="147"/>
        <end position="165"/>
    </location>
</feature>
<accession>A0ABR3ZVI3</accession>
<keyword evidence="5 7" id="KW-1133">Transmembrane helix</keyword>
<feature type="transmembrane region" description="Helical" evidence="7">
    <location>
        <begin position="73"/>
        <end position="93"/>
    </location>
</feature>
<protein>
    <recommendedName>
        <fullName evidence="10">Chromate transporter</fullName>
    </recommendedName>
</protein>
<keyword evidence="3" id="KW-1003">Cell membrane</keyword>
<evidence type="ECO:0008006" key="10">
    <source>
        <dbReference type="Google" id="ProtNLM"/>
    </source>
</evidence>
<dbReference type="PANTHER" id="PTHR33567:SF3">
    <property type="entry name" value="CHROMATE ION TRANSPORTER (EUROFUNG)"/>
    <property type="match status" value="1"/>
</dbReference>
<keyword evidence="4 7" id="KW-0812">Transmembrane</keyword>
<comment type="similarity">
    <text evidence="2">Belongs to the chromate ion transporter (CHR) (TC 2.A.51) family.</text>
</comment>
<comment type="subcellular location">
    <subcellularLocation>
        <location evidence="1">Cell membrane</location>
        <topology evidence="1">Multi-pass membrane protein</topology>
    </subcellularLocation>
</comment>
<dbReference type="PIRSF" id="PIRSF004810">
    <property type="entry name" value="ChrA"/>
    <property type="match status" value="1"/>
</dbReference>
<evidence type="ECO:0000256" key="5">
    <source>
        <dbReference type="ARBA" id="ARBA00022989"/>
    </source>
</evidence>
<evidence type="ECO:0000256" key="7">
    <source>
        <dbReference type="SAM" id="Phobius"/>
    </source>
</evidence>
<feature type="transmembrane region" description="Helical" evidence="7">
    <location>
        <begin position="113"/>
        <end position="135"/>
    </location>
</feature>
<feature type="transmembrane region" description="Helical" evidence="7">
    <location>
        <begin position="380"/>
        <end position="405"/>
    </location>
</feature>
<keyword evidence="6 7" id="KW-0472">Membrane</keyword>